<feature type="compositionally biased region" description="Polar residues" evidence="1">
    <location>
        <begin position="26"/>
        <end position="36"/>
    </location>
</feature>
<dbReference type="RefSeq" id="WP_344899914.1">
    <property type="nucleotide sequence ID" value="NZ_BAABAS010000015.1"/>
</dbReference>
<keyword evidence="3" id="KW-1185">Reference proteome</keyword>
<evidence type="ECO:0000256" key="1">
    <source>
        <dbReference type="SAM" id="MobiDB-lite"/>
    </source>
</evidence>
<evidence type="ECO:0000313" key="3">
    <source>
        <dbReference type="Proteomes" id="UP001501710"/>
    </source>
</evidence>
<name>A0ABP8CA41_9ACTN</name>
<organism evidence="2 3">
    <name type="scientific">Actinomadura meridiana</name>
    <dbReference type="NCBI Taxonomy" id="559626"/>
    <lineage>
        <taxon>Bacteria</taxon>
        <taxon>Bacillati</taxon>
        <taxon>Actinomycetota</taxon>
        <taxon>Actinomycetes</taxon>
        <taxon>Streptosporangiales</taxon>
        <taxon>Thermomonosporaceae</taxon>
        <taxon>Actinomadura</taxon>
    </lineage>
</organism>
<dbReference type="Proteomes" id="UP001501710">
    <property type="component" value="Unassembled WGS sequence"/>
</dbReference>
<comment type="caution">
    <text evidence="2">The sequence shown here is derived from an EMBL/GenBank/DDBJ whole genome shotgun (WGS) entry which is preliminary data.</text>
</comment>
<feature type="region of interest" description="Disordered" evidence="1">
    <location>
        <begin position="17"/>
        <end position="37"/>
    </location>
</feature>
<sequence length="129" mass="13318">MVLLSAAATLVGGCSDSTKPDAVASESPTARPSATVTPKPHTLVFKITGKGRLTSLTYVVNGKETTKKAVKLPWRKTIHLLAKAGEDTWRLRTQGACESLVTVDGEQVGGGGYCDAASCLGDDSGVIGD</sequence>
<gene>
    <name evidence="2" type="ORF">GCM10022254_45960</name>
</gene>
<proteinExistence type="predicted"/>
<accession>A0ABP8CA41</accession>
<reference evidence="3" key="1">
    <citation type="journal article" date="2019" name="Int. J. Syst. Evol. Microbiol.">
        <title>The Global Catalogue of Microorganisms (GCM) 10K type strain sequencing project: providing services to taxonomists for standard genome sequencing and annotation.</title>
        <authorList>
            <consortium name="The Broad Institute Genomics Platform"/>
            <consortium name="The Broad Institute Genome Sequencing Center for Infectious Disease"/>
            <person name="Wu L."/>
            <person name="Ma J."/>
        </authorList>
    </citation>
    <scope>NUCLEOTIDE SEQUENCE [LARGE SCALE GENOMIC DNA]</scope>
    <source>
        <strain evidence="3">JCM 17440</strain>
    </source>
</reference>
<dbReference type="EMBL" id="BAABAS010000015">
    <property type="protein sequence ID" value="GAA4236407.1"/>
    <property type="molecule type" value="Genomic_DNA"/>
</dbReference>
<protein>
    <submittedName>
        <fullName evidence="2">Uncharacterized protein</fullName>
    </submittedName>
</protein>
<evidence type="ECO:0000313" key="2">
    <source>
        <dbReference type="EMBL" id="GAA4236407.1"/>
    </source>
</evidence>